<dbReference type="EMBL" id="MU806970">
    <property type="protein sequence ID" value="KAJ3832405.1"/>
    <property type="molecule type" value="Genomic_DNA"/>
</dbReference>
<feature type="domain" description="Oxidoreductase-like" evidence="2">
    <location>
        <begin position="94"/>
        <end position="138"/>
    </location>
</feature>
<dbReference type="AlphaFoldDB" id="A0AA38NXK6"/>
<dbReference type="InterPro" id="IPR019180">
    <property type="entry name" value="Oxidoreductase-like_N"/>
</dbReference>
<keyword evidence="4" id="KW-1185">Reference proteome</keyword>
<evidence type="ECO:0000256" key="1">
    <source>
        <dbReference type="SAM" id="MobiDB-lite"/>
    </source>
</evidence>
<dbReference type="Pfam" id="PF09791">
    <property type="entry name" value="Oxidored-like"/>
    <property type="match status" value="1"/>
</dbReference>
<dbReference type="PANTHER" id="PTHR21193:SF3">
    <property type="entry name" value="OXIDOREDUCTASE-LIKE DOMAIN-CONTAINING PROTEIN 1"/>
    <property type="match status" value="1"/>
</dbReference>
<protein>
    <submittedName>
        <fullName evidence="3">Oxidoreductase-like protein</fullName>
    </submittedName>
</protein>
<feature type="region of interest" description="Disordered" evidence="1">
    <location>
        <begin position="60"/>
        <end position="88"/>
    </location>
</feature>
<dbReference type="PANTHER" id="PTHR21193">
    <property type="entry name" value="OXIDOREDUCTASE-LIKE DOMAIN-CONTAINING PROTEIN 1"/>
    <property type="match status" value="1"/>
</dbReference>
<gene>
    <name evidence="3" type="ORF">F5878DRAFT_635149</name>
</gene>
<feature type="compositionally biased region" description="Basic and acidic residues" evidence="1">
    <location>
        <begin position="60"/>
        <end position="70"/>
    </location>
</feature>
<evidence type="ECO:0000259" key="2">
    <source>
        <dbReference type="Pfam" id="PF09791"/>
    </source>
</evidence>
<evidence type="ECO:0000313" key="3">
    <source>
        <dbReference type="EMBL" id="KAJ3832405.1"/>
    </source>
</evidence>
<feature type="compositionally biased region" description="Polar residues" evidence="1">
    <location>
        <begin position="71"/>
        <end position="80"/>
    </location>
</feature>
<organism evidence="3 4">
    <name type="scientific">Lentinula raphanica</name>
    <dbReference type="NCBI Taxonomy" id="153919"/>
    <lineage>
        <taxon>Eukaryota</taxon>
        <taxon>Fungi</taxon>
        <taxon>Dikarya</taxon>
        <taxon>Basidiomycota</taxon>
        <taxon>Agaricomycotina</taxon>
        <taxon>Agaricomycetes</taxon>
        <taxon>Agaricomycetidae</taxon>
        <taxon>Agaricales</taxon>
        <taxon>Marasmiineae</taxon>
        <taxon>Omphalotaceae</taxon>
        <taxon>Lentinula</taxon>
    </lineage>
</organism>
<dbReference type="Proteomes" id="UP001163846">
    <property type="component" value="Unassembled WGS sequence"/>
</dbReference>
<name>A0AA38NXK6_9AGAR</name>
<comment type="caution">
    <text evidence="3">The sequence shown here is derived from an EMBL/GenBank/DDBJ whole genome shotgun (WGS) entry which is preliminary data.</text>
</comment>
<dbReference type="InterPro" id="IPR039251">
    <property type="entry name" value="OXLD1"/>
</dbReference>
<proteinExistence type="predicted"/>
<evidence type="ECO:0000313" key="4">
    <source>
        <dbReference type="Proteomes" id="UP001163846"/>
    </source>
</evidence>
<reference evidence="3" key="1">
    <citation type="submission" date="2022-08" db="EMBL/GenBank/DDBJ databases">
        <authorList>
            <consortium name="DOE Joint Genome Institute"/>
            <person name="Min B."/>
            <person name="Riley R."/>
            <person name="Sierra-Patev S."/>
            <person name="Naranjo-Ortiz M."/>
            <person name="Looney B."/>
            <person name="Konkel Z."/>
            <person name="Slot J.C."/>
            <person name="Sakamoto Y."/>
            <person name="Steenwyk J.L."/>
            <person name="Rokas A."/>
            <person name="Carro J."/>
            <person name="Camarero S."/>
            <person name="Ferreira P."/>
            <person name="Molpeceres G."/>
            <person name="Ruiz-Duenas F.J."/>
            <person name="Serrano A."/>
            <person name="Henrissat B."/>
            <person name="Drula E."/>
            <person name="Hughes K.W."/>
            <person name="Mata J.L."/>
            <person name="Ishikawa N.K."/>
            <person name="Vargas-Isla R."/>
            <person name="Ushijima S."/>
            <person name="Smith C.A."/>
            <person name="Ahrendt S."/>
            <person name="Andreopoulos W."/>
            <person name="He G."/>
            <person name="Labutti K."/>
            <person name="Lipzen A."/>
            <person name="Ng V."/>
            <person name="Sandor L."/>
            <person name="Barry K."/>
            <person name="Martinez A.T."/>
            <person name="Xiao Y."/>
            <person name="Gibbons J.G."/>
            <person name="Terashima K."/>
            <person name="Hibbett D.S."/>
            <person name="Grigoriev I.V."/>
        </authorList>
    </citation>
    <scope>NUCLEOTIDE SEQUENCE</scope>
    <source>
        <strain evidence="3">TFB9207</strain>
    </source>
</reference>
<accession>A0AA38NXK6</accession>
<sequence>MFLKPLTSHCLASCSYLANTVRHSSWSAASSQRAKQHSWRGGQNLSERYVRLEKSLRGKSTLESESEHLRQSTPILGSTSRRPDTSDEEAFLSRGIVIPERPKEPQSDECCMSGCAVCVYDLYEDSLNAYREAVAKVAATLTGMGVPKADWPQELLANDSDIEMGRSKDVTLSVFEQMELEIQRRKQAKLDSSGTLSSESFKSSERRRSLVLYSHFLVYST</sequence>